<dbReference type="RefSeq" id="WP_273744860.1">
    <property type="nucleotide sequence ID" value="NZ_CP117692.1"/>
</dbReference>
<dbReference type="InterPro" id="IPR000719">
    <property type="entry name" value="Prot_kinase_dom"/>
</dbReference>
<keyword evidence="3" id="KW-0547">Nucleotide-binding</keyword>
<feature type="domain" description="Protein kinase" evidence="6">
    <location>
        <begin position="22"/>
        <end position="265"/>
    </location>
</feature>
<gene>
    <name evidence="7" type="ORF">PSR59_08790</name>
</gene>
<evidence type="ECO:0000259" key="6">
    <source>
        <dbReference type="PROSITE" id="PS50011"/>
    </source>
</evidence>
<reference evidence="7" key="1">
    <citation type="submission" date="2023-02" db="EMBL/GenBank/DDBJ databases">
        <title>Complete genome sequence of Lactobacillus ruminis CACC888 isolated from Pig feces.</title>
        <authorList>
            <person name="Park S."/>
            <person name="Park M.A."/>
            <person name="Kim D.-H."/>
            <person name="Kim Y."/>
        </authorList>
    </citation>
    <scope>NUCLEOTIDE SEQUENCE</scope>
    <source>
        <strain evidence="7">CACC888</strain>
    </source>
</reference>
<dbReference type="Gene3D" id="3.30.200.20">
    <property type="entry name" value="Phosphorylase Kinase, domain 1"/>
    <property type="match status" value="1"/>
</dbReference>
<dbReference type="PANTHER" id="PTHR43289">
    <property type="entry name" value="MITOGEN-ACTIVATED PROTEIN KINASE KINASE KINASE 20-RELATED"/>
    <property type="match status" value="1"/>
</dbReference>
<evidence type="ECO:0000313" key="8">
    <source>
        <dbReference type="Proteomes" id="UP001222683"/>
    </source>
</evidence>
<dbReference type="PROSITE" id="PS00108">
    <property type="entry name" value="PROTEIN_KINASE_ST"/>
    <property type="match status" value="1"/>
</dbReference>
<proteinExistence type="predicted"/>
<sequence length="273" mass="31102">MNEKEKSVLAAVEKSIGNGWHFKNLMPLARGTFGNVYELAKNNPMIGSDYRAVKIVPTSKRRLNRVKEELKHLNRTRDNQNIVSYIDYGTVNVGETMAMWFVMEKHVPLPKYGADRAFSEKDVLRIGIDVSHALEACEREKIIHCDVKPSNIFVKSSKVSAYLLGDFSISLDDSQKKIANEYSIGYSSPEQLKRIAEPLSNRSDIYSLGMTLYVLANNKKFPDQHDVLPEIEEISVELNAILRKACSYYPGNRYQSAAELRKELLKLMITKYC</sequence>
<dbReference type="SMART" id="SM00220">
    <property type="entry name" value="S_TKc"/>
    <property type="match status" value="1"/>
</dbReference>
<keyword evidence="2" id="KW-0808">Transferase</keyword>
<dbReference type="Pfam" id="PF00069">
    <property type="entry name" value="Pkinase"/>
    <property type="match status" value="1"/>
</dbReference>
<keyword evidence="5" id="KW-0067">ATP-binding</keyword>
<evidence type="ECO:0000256" key="3">
    <source>
        <dbReference type="ARBA" id="ARBA00022741"/>
    </source>
</evidence>
<protein>
    <recommendedName>
        <fullName evidence="1">non-specific serine/threonine protein kinase</fullName>
        <ecNumber evidence="1">2.7.11.1</ecNumber>
    </recommendedName>
</protein>
<dbReference type="PROSITE" id="PS50011">
    <property type="entry name" value="PROTEIN_KINASE_DOM"/>
    <property type="match status" value="1"/>
</dbReference>
<dbReference type="GO" id="GO:0005524">
    <property type="term" value="F:ATP binding"/>
    <property type="evidence" value="ECO:0007669"/>
    <property type="project" value="UniProtKB-KW"/>
</dbReference>
<dbReference type="EC" id="2.7.11.1" evidence="1"/>
<evidence type="ECO:0000256" key="4">
    <source>
        <dbReference type="ARBA" id="ARBA00022777"/>
    </source>
</evidence>
<dbReference type="AlphaFoldDB" id="A0AAQ2XNQ7"/>
<dbReference type="Proteomes" id="UP001222683">
    <property type="component" value="Chromosome"/>
</dbReference>
<dbReference type="InterPro" id="IPR008271">
    <property type="entry name" value="Ser/Thr_kinase_AS"/>
</dbReference>
<dbReference type="InterPro" id="IPR011009">
    <property type="entry name" value="Kinase-like_dom_sf"/>
</dbReference>
<name>A0AAQ2XNQ7_9LACO</name>
<organism evidence="7 8">
    <name type="scientific">Ligilactobacillus ruminis</name>
    <dbReference type="NCBI Taxonomy" id="1623"/>
    <lineage>
        <taxon>Bacteria</taxon>
        <taxon>Bacillati</taxon>
        <taxon>Bacillota</taxon>
        <taxon>Bacilli</taxon>
        <taxon>Lactobacillales</taxon>
        <taxon>Lactobacillaceae</taxon>
        <taxon>Ligilactobacillus</taxon>
    </lineage>
</organism>
<evidence type="ECO:0000256" key="1">
    <source>
        <dbReference type="ARBA" id="ARBA00012513"/>
    </source>
</evidence>
<keyword evidence="4 7" id="KW-0418">Kinase</keyword>
<evidence type="ECO:0000256" key="2">
    <source>
        <dbReference type="ARBA" id="ARBA00022679"/>
    </source>
</evidence>
<dbReference type="Gene3D" id="1.10.510.10">
    <property type="entry name" value="Transferase(Phosphotransferase) domain 1"/>
    <property type="match status" value="1"/>
</dbReference>
<evidence type="ECO:0000313" key="7">
    <source>
        <dbReference type="EMBL" id="WDC81721.1"/>
    </source>
</evidence>
<evidence type="ECO:0000256" key="5">
    <source>
        <dbReference type="ARBA" id="ARBA00022840"/>
    </source>
</evidence>
<accession>A0AAQ2XNQ7</accession>
<dbReference type="GO" id="GO:0004674">
    <property type="term" value="F:protein serine/threonine kinase activity"/>
    <property type="evidence" value="ECO:0007669"/>
    <property type="project" value="UniProtKB-EC"/>
</dbReference>
<dbReference type="EMBL" id="CP117692">
    <property type="protein sequence ID" value="WDC81721.1"/>
    <property type="molecule type" value="Genomic_DNA"/>
</dbReference>
<dbReference type="PANTHER" id="PTHR43289:SF6">
    <property type="entry name" value="SERINE_THREONINE-PROTEIN KINASE NEKL-3"/>
    <property type="match status" value="1"/>
</dbReference>
<dbReference type="SUPFAM" id="SSF56112">
    <property type="entry name" value="Protein kinase-like (PK-like)"/>
    <property type="match status" value="1"/>
</dbReference>